<reference evidence="2 3" key="1">
    <citation type="submission" date="2023-03" db="EMBL/GenBank/DDBJ databases">
        <title>High-quality genome of Scylla paramamosain provides insights in environmental adaptation.</title>
        <authorList>
            <person name="Zhang L."/>
        </authorList>
    </citation>
    <scope>NUCLEOTIDE SEQUENCE [LARGE SCALE GENOMIC DNA]</scope>
    <source>
        <strain evidence="2">LZ_2023a</strain>
        <tissue evidence="2">Muscle</tissue>
    </source>
</reference>
<feature type="transmembrane region" description="Helical" evidence="1">
    <location>
        <begin position="262"/>
        <end position="283"/>
    </location>
</feature>
<feature type="transmembrane region" description="Helical" evidence="1">
    <location>
        <begin position="304"/>
        <end position="332"/>
    </location>
</feature>
<protein>
    <recommendedName>
        <fullName evidence="4">Transmembrane protein</fullName>
    </recommendedName>
</protein>
<dbReference type="AlphaFoldDB" id="A0AAW0SSU5"/>
<organism evidence="2 3">
    <name type="scientific">Scylla paramamosain</name>
    <name type="common">Mud crab</name>
    <dbReference type="NCBI Taxonomy" id="85552"/>
    <lineage>
        <taxon>Eukaryota</taxon>
        <taxon>Metazoa</taxon>
        <taxon>Ecdysozoa</taxon>
        <taxon>Arthropoda</taxon>
        <taxon>Crustacea</taxon>
        <taxon>Multicrustacea</taxon>
        <taxon>Malacostraca</taxon>
        <taxon>Eumalacostraca</taxon>
        <taxon>Eucarida</taxon>
        <taxon>Decapoda</taxon>
        <taxon>Pleocyemata</taxon>
        <taxon>Brachyura</taxon>
        <taxon>Eubrachyura</taxon>
        <taxon>Portunoidea</taxon>
        <taxon>Portunidae</taxon>
        <taxon>Portuninae</taxon>
        <taxon>Scylla</taxon>
    </lineage>
</organism>
<accession>A0AAW0SSU5</accession>
<evidence type="ECO:0000313" key="3">
    <source>
        <dbReference type="Proteomes" id="UP001487740"/>
    </source>
</evidence>
<gene>
    <name evidence="2" type="ORF">O3P69_014032</name>
</gene>
<name>A0AAW0SSU5_SCYPA</name>
<keyword evidence="1" id="KW-0472">Membrane</keyword>
<evidence type="ECO:0008006" key="4">
    <source>
        <dbReference type="Google" id="ProtNLM"/>
    </source>
</evidence>
<evidence type="ECO:0000256" key="1">
    <source>
        <dbReference type="SAM" id="Phobius"/>
    </source>
</evidence>
<evidence type="ECO:0000313" key="2">
    <source>
        <dbReference type="EMBL" id="KAK8377805.1"/>
    </source>
</evidence>
<keyword evidence="1" id="KW-0812">Transmembrane</keyword>
<proteinExistence type="predicted"/>
<dbReference type="EMBL" id="JARAKH010000047">
    <property type="protein sequence ID" value="KAK8377805.1"/>
    <property type="molecule type" value="Genomic_DNA"/>
</dbReference>
<dbReference type="Proteomes" id="UP001487740">
    <property type="component" value="Unassembled WGS sequence"/>
</dbReference>
<keyword evidence="3" id="KW-1185">Reference proteome</keyword>
<keyword evidence="1" id="KW-1133">Transmembrane helix</keyword>
<comment type="caution">
    <text evidence="2">The sequence shown here is derived from an EMBL/GenBank/DDBJ whole genome shotgun (WGS) entry which is preliminary data.</text>
</comment>
<sequence length="500" mass="55527">MVTGAKPRTAPVPEEESLPSLCRSGMSMRYTTLRSLSASSLWRHSFTPLGPCLTLKPPSSASQYSLSVSIKFREKLADMDPCQRIEGEHSGRYSDSEDCTTERRHCNTTCAWQRFLEDFEVLICDNDTIKRLLANASHTAYWMVDCLRDNVCPPAHNESLVVERMASRVLGCRPSSTARLDECVKCLLQHGEDAILPFISVNDLPLCAPKHLTVPRLRFTVHKDYVKRIASMEMSCPTCVHLNDSRPSNLVKYVINEDSAALFINGVCALGGVVGLYLGLSLLNFADLLKKSSVKQHLKAGGRCLVVVWLVFTGGVVVAMVAICLLLLHTFLGEHPVYTSTFMHALEEELPSITTCVWPPVNIQRLLDTAGLGAAFADVALKKDPEERHAAISLLLHKLPQSSNITDPAVLWHAGAWTPNEIYGLLLLERDEESSKGHIHALPHRTLASWNTATEYLPTFSRPKQDQVVPSSLQSYKSNLLQVQNRRHGKISIIRNRSGN</sequence>